<dbReference type="Gene3D" id="1.10.287.1060">
    <property type="entry name" value="ESAT-6-like"/>
    <property type="match status" value="1"/>
</dbReference>
<proteinExistence type="predicted"/>
<dbReference type="Proteomes" id="UP000516173">
    <property type="component" value="Chromosome"/>
</dbReference>
<name>A0A7G1KVU5_9NOCA</name>
<dbReference type="SUPFAM" id="SSF140453">
    <property type="entry name" value="EsxAB dimer-like"/>
    <property type="match status" value="1"/>
</dbReference>
<reference evidence="1 2" key="1">
    <citation type="submission" date="2020-08" db="EMBL/GenBank/DDBJ databases">
        <title>Genome Sequencing of Nocardia wallacei strain FMUON74 and assembly.</title>
        <authorList>
            <person name="Toyokawa M."/>
            <person name="Uesaka K."/>
        </authorList>
    </citation>
    <scope>NUCLEOTIDE SEQUENCE [LARGE SCALE GENOMIC DNA]</scope>
    <source>
        <strain evidence="1 2">FMUON74</strain>
    </source>
</reference>
<organism evidence="1 2">
    <name type="scientific">Nocardia wallacei</name>
    <dbReference type="NCBI Taxonomy" id="480035"/>
    <lineage>
        <taxon>Bacteria</taxon>
        <taxon>Bacillati</taxon>
        <taxon>Actinomycetota</taxon>
        <taxon>Actinomycetes</taxon>
        <taxon>Mycobacteriales</taxon>
        <taxon>Nocardiaceae</taxon>
        <taxon>Nocardia</taxon>
    </lineage>
</organism>
<evidence type="ECO:0000313" key="2">
    <source>
        <dbReference type="Proteomes" id="UP000516173"/>
    </source>
</evidence>
<dbReference type="InterPro" id="IPR010310">
    <property type="entry name" value="T7SS_ESAT-6-like"/>
</dbReference>
<sequence>MAGPNDPPVAAVRVDVGALQTFASDLRGEAETIGNLQSGLADAAGALPGTLWSTACGQAGDTVDKALHRIADRLVKVADGVQNAGKALELTDQEFRDKLSTIGLHP</sequence>
<dbReference type="GeneID" id="80350855"/>
<protein>
    <recommendedName>
        <fullName evidence="3">ESX-1 secretion-associated protein</fullName>
    </recommendedName>
</protein>
<accession>A0A7G1KVU5</accession>
<dbReference type="InterPro" id="IPR036689">
    <property type="entry name" value="ESAT-6-like_sf"/>
</dbReference>
<keyword evidence="2" id="KW-1185">Reference proteome</keyword>
<dbReference type="Pfam" id="PF06013">
    <property type="entry name" value="WXG100"/>
    <property type="match status" value="1"/>
</dbReference>
<evidence type="ECO:0008006" key="3">
    <source>
        <dbReference type="Google" id="ProtNLM"/>
    </source>
</evidence>
<dbReference type="RefSeq" id="WP_187685400.1">
    <property type="nucleotide sequence ID" value="NZ_AP023396.1"/>
</dbReference>
<evidence type="ECO:0000313" key="1">
    <source>
        <dbReference type="EMBL" id="BCK58706.1"/>
    </source>
</evidence>
<dbReference type="EMBL" id="AP023396">
    <property type="protein sequence ID" value="BCK58706.1"/>
    <property type="molecule type" value="Genomic_DNA"/>
</dbReference>
<dbReference type="AlphaFoldDB" id="A0A7G1KVU5"/>
<gene>
    <name evidence="1" type="ORF">NWFMUON74_64780</name>
</gene>
<dbReference type="KEGG" id="nwl:NWFMUON74_64780"/>